<organism evidence="5 6">
    <name type="scientific">Syntrophorhabdus aromaticivorans</name>
    <dbReference type="NCBI Taxonomy" id="328301"/>
    <lineage>
        <taxon>Bacteria</taxon>
        <taxon>Pseudomonadati</taxon>
        <taxon>Thermodesulfobacteriota</taxon>
        <taxon>Syntrophorhabdia</taxon>
        <taxon>Syntrophorhabdales</taxon>
        <taxon>Syntrophorhabdaceae</taxon>
        <taxon>Syntrophorhabdus</taxon>
    </lineage>
</organism>
<dbReference type="AlphaFoldDB" id="A0A971S135"/>
<dbReference type="SUPFAM" id="SSF52540">
    <property type="entry name" value="P-loop containing nucleoside triphosphate hydrolases"/>
    <property type="match status" value="1"/>
</dbReference>
<dbReference type="Pfam" id="PF00037">
    <property type="entry name" value="Fer4"/>
    <property type="match status" value="2"/>
</dbReference>
<dbReference type="InterPro" id="IPR017896">
    <property type="entry name" value="4Fe4S_Fe-S-bd"/>
</dbReference>
<evidence type="ECO:0000313" key="5">
    <source>
        <dbReference type="EMBL" id="NLW34802.1"/>
    </source>
</evidence>
<comment type="caution">
    <text evidence="5">The sequence shown here is derived from an EMBL/GenBank/DDBJ whole genome shotgun (WGS) entry which is preliminary data.</text>
</comment>
<dbReference type="Proteomes" id="UP000777265">
    <property type="component" value="Unassembled WGS sequence"/>
</dbReference>
<dbReference type="PROSITE" id="PS00198">
    <property type="entry name" value="4FE4S_FER_1"/>
    <property type="match status" value="1"/>
</dbReference>
<reference evidence="5" key="2">
    <citation type="submission" date="2020-01" db="EMBL/GenBank/DDBJ databases">
        <authorList>
            <person name="Campanaro S."/>
        </authorList>
    </citation>
    <scope>NUCLEOTIDE SEQUENCE</scope>
    <source>
        <strain evidence="5">AS06rmzACSIP_7</strain>
    </source>
</reference>
<dbReference type="EMBL" id="JAAYEE010000081">
    <property type="protein sequence ID" value="NLW34802.1"/>
    <property type="molecule type" value="Genomic_DNA"/>
</dbReference>
<dbReference type="Pfam" id="PF01656">
    <property type="entry name" value="CbiA"/>
    <property type="match status" value="1"/>
</dbReference>
<evidence type="ECO:0000256" key="1">
    <source>
        <dbReference type="ARBA" id="ARBA00022723"/>
    </source>
</evidence>
<evidence type="ECO:0000256" key="3">
    <source>
        <dbReference type="ARBA" id="ARBA00023014"/>
    </source>
</evidence>
<keyword evidence="1" id="KW-0479">Metal-binding</keyword>
<dbReference type="InterPro" id="IPR017900">
    <property type="entry name" value="4Fe4S_Fe_S_CS"/>
</dbReference>
<feature type="domain" description="4Fe-4S ferredoxin-type" evidence="4">
    <location>
        <begin position="91"/>
        <end position="120"/>
    </location>
</feature>
<evidence type="ECO:0000313" key="6">
    <source>
        <dbReference type="Proteomes" id="UP000777265"/>
    </source>
</evidence>
<keyword evidence="2" id="KW-0408">Iron</keyword>
<evidence type="ECO:0000256" key="2">
    <source>
        <dbReference type="ARBA" id="ARBA00023004"/>
    </source>
</evidence>
<name>A0A971S135_9BACT</name>
<dbReference type="GO" id="GO:0051536">
    <property type="term" value="F:iron-sulfur cluster binding"/>
    <property type="evidence" value="ECO:0007669"/>
    <property type="project" value="UniProtKB-KW"/>
</dbReference>
<dbReference type="GO" id="GO:0046872">
    <property type="term" value="F:metal ion binding"/>
    <property type="evidence" value="ECO:0007669"/>
    <property type="project" value="UniProtKB-KW"/>
</dbReference>
<dbReference type="PANTHER" id="PTHR43063">
    <property type="entry name" value="4FE-4S CLUSTER CONTAINING PARA FAMILY ATPASE PROTEIN"/>
    <property type="match status" value="1"/>
</dbReference>
<keyword evidence="3" id="KW-0411">Iron-sulfur</keyword>
<protein>
    <submittedName>
        <fullName evidence="5">P-loop NTPase</fullName>
    </submittedName>
</protein>
<gene>
    <name evidence="5" type="ORF">GXY80_04875</name>
</gene>
<feature type="domain" description="4Fe-4S ferredoxin-type" evidence="4">
    <location>
        <begin position="61"/>
        <end position="90"/>
    </location>
</feature>
<dbReference type="PROSITE" id="PS51379">
    <property type="entry name" value="4FE4S_FER_2"/>
    <property type="match status" value="2"/>
</dbReference>
<evidence type="ECO:0000259" key="4">
    <source>
        <dbReference type="PROSITE" id="PS51379"/>
    </source>
</evidence>
<dbReference type="Gene3D" id="3.40.50.300">
    <property type="entry name" value="P-loop containing nucleotide triphosphate hydrolases"/>
    <property type="match status" value="2"/>
</dbReference>
<dbReference type="SUPFAM" id="SSF54862">
    <property type="entry name" value="4Fe-4S ferredoxins"/>
    <property type="match status" value="1"/>
</dbReference>
<dbReference type="Gene3D" id="3.30.70.20">
    <property type="match status" value="1"/>
</dbReference>
<dbReference type="PANTHER" id="PTHR43063:SF1">
    <property type="entry name" value="4FE-4S CLUSTER CONTAINING PARA FAMILY ATPASE PROTEIN"/>
    <property type="match status" value="1"/>
</dbReference>
<dbReference type="InterPro" id="IPR002586">
    <property type="entry name" value="CobQ/CobB/MinD/ParA_Nub-bd_dom"/>
</dbReference>
<dbReference type="InterPro" id="IPR027417">
    <property type="entry name" value="P-loop_NTPase"/>
</dbReference>
<reference evidence="5" key="1">
    <citation type="journal article" date="2020" name="Biotechnol. Biofuels">
        <title>New insights from the biogas microbiome by comprehensive genome-resolved metagenomics of nearly 1600 species originating from multiple anaerobic digesters.</title>
        <authorList>
            <person name="Campanaro S."/>
            <person name="Treu L."/>
            <person name="Rodriguez-R L.M."/>
            <person name="Kovalovszki A."/>
            <person name="Ziels R.M."/>
            <person name="Maus I."/>
            <person name="Zhu X."/>
            <person name="Kougias P.G."/>
            <person name="Basile A."/>
            <person name="Luo G."/>
            <person name="Schluter A."/>
            <person name="Konstantinidis K.T."/>
            <person name="Angelidaki I."/>
        </authorList>
    </citation>
    <scope>NUCLEOTIDE SEQUENCE</scope>
    <source>
        <strain evidence="5">AS06rmzACSIP_7</strain>
    </source>
</reference>
<proteinExistence type="predicted"/>
<accession>A0A971S135</accession>
<sequence>MKIVIASGKGGTGKTTVAVSLAYFLARSGRSVQYLDCDVEEPNGHLFLKPRIESQAPVTVMVPTINEKKCTFCGECSAKCQYNALVSLPGIPPLVFPGLCHGCGLCIHVCPENAIAEGKREIGRLEQGVGLEDISCVHGILNVGEAMAVPLIRKVKDCGMDNQARIIDAPPGTACPLAATIGDADLAIMVTEPTPFGLHDLSIAVSVVEKLGIPLGLVINRDKNHFPPLERYIEKHSLDVFTRIPEDRRIAEHYSKGDIIISALPEYASRIHDLVSNIERVSSTTIIGGAA</sequence>